<dbReference type="PROSITE" id="PS50985">
    <property type="entry name" value="GRAS"/>
    <property type="match status" value="1"/>
</dbReference>
<dbReference type="AlphaFoldDB" id="A0A3S8T8Y1"/>
<name>A0A3S8T8Y1_DIOKA</name>
<dbReference type="EMBL" id="MH210703">
    <property type="protein sequence ID" value="AZL19374.1"/>
    <property type="molecule type" value="mRNA"/>
</dbReference>
<comment type="similarity">
    <text evidence="3">Belongs to the GRAS family.</text>
</comment>
<evidence type="ECO:0000313" key="4">
    <source>
        <dbReference type="EMBL" id="AZL19374.1"/>
    </source>
</evidence>
<feature type="region of interest" description="Leucine repeat II (LRII)" evidence="3">
    <location>
        <begin position="367"/>
        <end position="399"/>
    </location>
</feature>
<reference evidence="4" key="1">
    <citation type="submission" date="2018-04" db="EMBL/GenBank/DDBJ databases">
        <title>Isolation and characterization of transcription inhibitors in persimmon fruit postharvest deastringency.</title>
        <authorList>
            <person name="Zhu Q."/>
            <person name="Deng C."/>
            <person name="Yin X."/>
        </authorList>
    </citation>
    <scope>NUCLEOTIDE SEQUENCE</scope>
</reference>
<comment type="caution">
    <text evidence="3">Lacks conserved residue(s) required for the propagation of feature annotation.</text>
</comment>
<organism evidence="4">
    <name type="scientific">Diospyros kaki</name>
    <name type="common">Kaki persimmon</name>
    <name type="synonym">Diospyros chinensis</name>
    <dbReference type="NCBI Taxonomy" id="35925"/>
    <lineage>
        <taxon>Eukaryota</taxon>
        <taxon>Viridiplantae</taxon>
        <taxon>Streptophyta</taxon>
        <taxon>Embryophyta</taxon>
        <taxon>Tracheophyta</taxon>
        <taxon>Spermatophyta</taxon>
        <taxon>Magnoliopsida</taxon>
        <taxon>eudicotyledons</taxon>
        <taxon>Gunneridae</taxon>
        <taxon>Pentapetalae</taxon>
        <taxon>asterids</taxon>
        <taxon>Ericales</taxon>
        <taxon>Ebenaceae</taxon>
        <taxon>Diospyros</taxon>
    </lineage>
</organism>
<evidence type="ECO:0000256" key="1">
    <source>
        <dbReference type="ARBA" id="ARBA00023015"/>
    </source>
</evidence>
<evidence type="ECO:0000256" key="2">
    <source>
        <dbReference type="ARBA" id="ARBA00023163"/>
    </source>
</evidence>
<dbReference type="InterPro" id="IPR005202">
    <property type="entry name" value="TF_GRAS"/>
</dbReference>
<accession>A0A3S8T8Y1</accession>
<evidence type="ECO:0000256" key="3">
    <source>
        <dbReference type="PROSITE-ProRule" id="PRU01191"/>
    </source>
</evidence>
<proteinExistence type="evidence at transcript level"/>
<sequence>MANSLFPFSSINFSDIQGTSDHLTWRDEEDIFTATEQGWREGDFFPSTSDDFHPEKTAEEVLFDISHDHQQPIWDFRMQGNLHLSGTPLPLQPIPEDMEQETGNGSKFIEIGELNMEGSGSPFPMHPFKLLSNYASSTNMAREENIVSNVTSITRVDGRKLSTEEIVRLAGERYVEFSTRADGGFYPFIHPYGCDLLGVSMEEKQDIELVQQLLSAAEKVGYRQFGCASRLLAGCELASAGGSPVKRIVFYFAEALQERIDRETGKYATKGTEKQGEYAMRLASASSLEFLAYHQEIPFVKAIQYAGVQAILENVASATTIHLIDLQIKSGIQWIILMQALADREDRPIKLLRITALGTTNKEDLERTCIRLLGFAESLNLPFSFKIVLLSDMKDIKAEQIEIGADETMAVYSQTVLSTMISRPECLDSIMTVIKTLKPAIMVVSELEANHNSSSFAKRFTEALFYHSAYFDCFEACMDRDSENRKVMEGVYFRDGIRNMVSTDGEERTSRTVKIEVWRAFFARFGMVEIDLSESSLHQARLVAELFDCKSSCTLEKNGNSLLLGWKGTPLHSVSAWKFS</sequence>
<feature type="region of interest" description="SAW" evidence="3">
    <location>
        <begin position="502"/>
        <end position="578"/>
    </location>
</feature>
<keyword evidence="1" id="KW-0805">Transcription regulation</keyword>
<protein>
    <submittedName>
        <fullName evidence="4">Transcription factor GRAS1</fullName>
    </submittedName>
</protein>
<dbReference type="PANTHER" id="PTHR31636">
    <property type="entry name" value="OSJNBA0084A10.13 PROTEIN-RELATED"/>
    <property type="match status" value="1"/>
</dbReference>
<keyword evidence="2" id="KW-0804">Transcription</keyword>
<dbReference type="Pfam" id="PF03514">
    <property type="entry name" value="GRAS"/>
    <property type="match status" value="1"/>
</dbReference>